<dbReference type="PANTHER" id="PTHR31286">
    <property type="entry name" value="GLYCINE-RICH CELL WALL STRUCTURAL PROTEIN 1.8-LIKE"/>
    <property type="match status" value="1"/>
</dbReference>
<feature type="domain" description="DUF4283" evidence="2">
    <location>
        <begin position="132"/>
        <end position="212"/>
    </location>
</feature>
<evidence type="ECO:0000313" key="4">
    <source>
        <dbReference type="Proteomes" id="UP001497516"/>
    </source>
</evidence>
<evidence type="ECO:0000313" key="3">
    <source>
        <dbReference type="EMBL" id="CAL1372632.1"/>
    </source>
</evidence>
<dbReference type="PANTHER" id="PTHR31286:SF99">
    <property type="entry name" value="DUF4283 DOMAIN-CONTAINING PROTEIN"/>
    <property type="match status" value="1"/>
</dbReference>
<dbReference type="Proteomes" id="UP001497516">
    <property type="component" value="Chromosome 2"/>
</dbReference>
<dbReference type="InterPro" id="IPR040256">
    <property type="entry name" value="At4g02000-like"/>
</dbReference>
<evidence type="ECO:0000256" key="1">
    <source>
        <dbReference type="SAM" id="MobiDB-lite"/>
    </source>
</evidence>
<proteinExistence type="predicted"/>
<dbReference type="AlphaFoldDB" id="A0AAV2DGT5"/>
<dbReference type="InterPro" id="IPR025558">
    <property type="entry name" value="DUF4283"/>
</dbReference>
<evidence type="ECO:0000259" key="2">
    <source>
        <dbReference type="Pfam" id="PF14111"/>
    </source>
</evidence>
<protein>
    <recommendedName>
        <fullName evidence="2">DUF4283 domain-containing protein</fullName>
    </recommendedName>
</protein>
<sequence length="287" mass="31888">MLSTVNTVLSAPVPVVHPDRPPDPGPTLTDNSPDPAGFPPATGTDMLIDPSATTSPTITSSAVPAAATPTSTDPQPKFSYASAVAGWRMSEADQVSTKQWTPVGENDLIPGKRNGEPALNISSEFKNRICAPWQRTIVVRLLGTKIGFNTLCSRLRSLWRPIGSMEIRDLDQDCFLVKLSNEQDYFRALTDGPWTILDHYLAVQQWTPNFKVLDPLPKTMIVWVQLPALKIHFYHKEVLTTLGNLIGRTIKLDYHTLNLQRAKFARLAVEVDLSKPLVPRIWLDDAW</sequence>
<feature type="compositionally biased region" description="Low complexity" evidence="1">
    <location>
        <begin position="50"/>
        <end position="74"/>
    </location>
</feature>
<accession>A0AAV2DGT5</accession>
<keyword evidence="4" id="KW-1185">Reference proteome</keyword>
<feature type="region of interest" description="Disordered" evidence="1">
    <location>
        <begin position="1"/>
        <end position="77"/>
    </location>
</feature>
<dbReference type="Pfam" id="PF14111">
    <property type="entry name" value="DUF4283"/>
    <property type="match status" value="1"/>
</dbReference>
<name>A0AAV2DGT5_9ROSI</name>
<gene>
    <name evidence="3" type="ORF">LTRI10_LOCUS14621</name>
</gene>
<reference evidence="3 4" key="1">
    <citation type="submission" date="2024-04" db="EMBL/GenBank/DDBJ databases">
        <authorList>
            <person name="Fracassetti M."/>
        </authorList>
    </citation>
    <scope>NUCLEOTIDE SEQUENCE [LARGE SCALE GENOMIC DNA]</scope>
</reference>
<organism evidence="3 4">
    <name type="scientific">Linum trigynum</name>
    <dbReference type="NCBI Taxonomy" id="586398"/>
    <lineage>
        <taxon>Eukaryota</taxon>
        <taxon>Viridiplantae</taxon>
        <taxon>Streptophyta</taxon>
        <taxon>Embryophyta</taxon>
        <taxon>Tracheophyta</taxon>
        <taxon>Spermatophyta</taxon>
        <taxon>Magnoliopsida</taxon>
        <taxon>eudicotyledons</taxon>
        <taxon>Gunneridae</taxon>
        <taxon>Pentapetalae</taxon>
        <taxon>rosids</taxon>
        <taxon>fabids</taxon>
        <taxon>Malpighiales</taxon>
        <taxon>Linaceae</taxon>
        <taxon>Linum</taxon>
    </lineage>
</organism>
<dbReference type="EMBL" id="OZ034815">
    <property type="protein sequence ID" value="CAL1372632.1"/>
    <property type="molecule type" value="Genomic_DNA"/>
</dbReference>